<dbReference type="Gene3D" id="3.30.70.1070">
    <property type="entry name" value="Sporulation related repeat"/>
    <property type="match status" value="1"/>
</dbReference>
<dbReference type="GO" id="GO:0042834">
    <property type="term" value="F:peptidoglycan binding"/>
    <property type="evidence" value="ECO:0007669"/>
    <property type="project" value="InterPro"/>
</dbReference>
<proteinExistence type="predicted"/>
<keyword evidence="2" id="KW-1133">Transmembrane helix</keyword>
<dbReference type="EMBL" id="BMIO01000004">
    <property type="protein sequence ID" value="GGD42525.1"/>
    <property type="molecule type" value="Genomic_DNA"/>
</dbReference>
<gene>
    <name evidence="4" type="ORF">GCM10010989_15680</name>
</gene>
<evidence type="ECO:0000313" key="5">
    <source>
        <dbReference type="Proteomes" id="UP000598997"/>
    </source>
</evidence>
<dbReference type="InterPro" id="IPR007730">
    <property type="entry name" value="SPOR-like_dom"/>
</dbReference>
<feature type="transmembrane region" description="Helical" evidence="2">
    <location>
        <begin position="40"/>
        <end position="60"/>
    </location>
</feature>
<organism evidence="4 5">
    <name type="scientific">Croceicoccus pelagius</name>
    <dbReference type="NCBI Taxonomy" id="1703341"/>
    <lineage>
        <taxon>Bacteria</taxon>
        <taxon>Pseudomonadati</taxon>
        <taxon>Pseudomonadota</taxon>
        <taxon>Alphaproteobacteria</taxon>
        <taxon>Sphingomonadales</taxon>
        <taxon>Erythrobacteraceae</taxon>
        <taxon>Croceicoccus</taxon>
    </lineage>
</organism>
<sequence>MNSQAGEADGRLALEEPEMRLPWLESADEDLDEGLDWSRIGKFAAVVALLLVMAAMAIFVGREYLNRPPEGDGSLIEAPDEPYKVRPADPGGTKVAGTGDTSYKVGEGVDNEASLAQPKPTATPEPTPTASATPTPTATPEPPLTGVAVQVGAYSTEADARKGWDLIRQRYEPLKNYDRRIVQGRADIGTVYRLQAVAPNTAGAFALCDDMRRNGIECQVKR</sequence>
<reference evidence="4 5" key="1">
    <citation type="journal article" date="2014" name="Int. J. Syst. Evol. Microbiol.">
        <title>Complete genome sequence of Corynebacterium casei LMG S-19264T (=DSM 44701T), isolated from a smear-ripened cheese.</title>
        <authorList>
            <consortium name="US DOE Joint Genome Institute (JGI-PGF)"/>
            <person name="Walter F."/>
            <person name="Albersmeier A."/>
            <person name="Kalinowski J."/>
            <person name="Ruckert C."/>
        </authorList>
    </citation>
    <scope>NUCLEOTIDE SEQUENCE [LARGE SCALE GENOMIC DNA]</scope>
    <source>
        <strain evidence="4 5">CGMCC 1.15358</strain>
    </source>
</reference>
<keyword evidence="5" id="KW-1185">Reference proteome</keyword>
<keyword evidence="2" id="KW-0472">Membrane</keyword>
<evidence type="ECO:0000256" key="1">
    <source>
        <dbReference type="SAM" id="MobiDB-lite"/>
    </source>
</evidence>
<name>A0A917DJR2_9SPHN</name>
<accession>A0A917DJR2</accession>
<comment type="caution">
    <text evidence="4">The sequence shown here is derived from an EMBL/GenBank/DDBJ whole genome shotgun (WGS) entry which is preliminary data.</text>
</comment>
<feature type="domain" description="SPOR" evidence="3">
    <location>
        <begin position="145"/>
        <end position="221"/>
    </location>
</feature>
<dbReference type="Proteomes" id="UP000598997">
    <property type="component" value="Unassembled WGS sequence"/>
</dbReference>
<dbReference type="AlphaFoldDB" id="A0A917DJR2"/>
<dbReference type="OrthoDB" id="7390714at2"/>
<evidence type="ECO:0000313" key="4">
    <source>
        <dbReference type="EMBL" id="GGD42525.1"/>
    </source>
</evidence>
<evidence type="ECO:0000256" key="2">
    <source>
        <dbReference type="SAM" id="Phobius"/>
    </source>
</evidence>
<dbReference type="Pfam" id="PF05036">
    <property type="entry name" value="SPOR"/>
    <property type="match status" value="1"/>
</dbReference>
<evidence type="ECO:0000259" key="3">
    <source>
        <dbReference type="Pfam" id="PF05036"/>
    </source>
</evidence>
<dbReference type="RefSeq" id="WP_066766347.1">
    <property type="nucleotide sequence ID" value="NZ_BMIO01000004.1"/>
</dbReference>
<protein>
    <recommendedName>
        <fullName evidence="3">SPOR domain-containing protein</fullName>
    </recommendedName>
</protein>
<feature type="region of interest" description="Disordered" evidence="1">
    <location>
        <begin position="77"/>
        <end position="143"/>
    </location>
</feature>
<keyword evidence="2" id="KW-0812">Transmembrane</keyword>
<dbReference type="InterPro" id="IPR036680">
    <property type="entry name" value="SPOR-like_sf"/>
</dbReference>